<evidence type="ECO:0008006" key="3">
    <source>
        <dbReference type="Google" id="ProtNLM"/>
    </source>
</evidence>
<comment type="caution">
    <text evidence="1">The sequence shown here is derived from an EMBL/GenBank/DDBJ whole genome shotgun (WGS) entry which is preliminary data.</text>
</comment>
<proteinExistence type="predicted"/>
<evidence type="ECO:0000313" key="2">
    <source>
        <dbReference type="Proteomes" id="UP001152523"/>
    </source>
</evidence>
<dbReference type="AlphaFoldDB" id="A0AAV0DIG7"/>
<dbReference type="EMBL" id="CAMAPF010000106">
    <property type="protein sequence ID" value="CAH9099443.1"/>
    <property type="molecule type" value="Genomic_DNA"/>
</dbReference>
<evidence type="ECO:0000313" key="1">
    <source>
        <dbReference type="EMBL" id="CAH9099443.1"/>
    </source>
</evidence>
<dbReference type="Proteomes" id="UP001152523">
    <property type="component" value="Unassembled WGS sequence"/>
</dbReference>
<keyword evidence="2" id="KW-1185">Reference proteome</keyword>
<gene>
    <name evidence="1" type="ORF">CEPIT_LOCUS14953</name>
</gene>
<accession>A0AAV0DIG7</accession>
<reference evidence="1" key="1">
    <citation type="submission" date="2022-07" db="EMBL/GenBank/DDBJ databases">
        <authorList>
            <person name="Macas J."/>
            <person name="Novak P."/>
            <person name="Neumann P."/>
        </authorList>
    </citation>
    <scope>NUCLEOTIDE SEQUENCE</scope>
</reference>
<sequence>MTENKEEGDLSFSALLVFGQLYHPEVENPRKFFKFTMADISKDSLYIDALEPVDVELFSDGAGEDDTVLIYSGACRIGSCLYFVGGLRRHAAKDVGVIGYDDDGSNAIWCIDTAAATASGSLCSKTIACPPTVDPYPLGYLMPLVVPYDGKILIFCDKCQRCALKIYDPLLNQFSARTIPVESLHEYEVFDSYFLWNDPRKPLREKPLIMLCSNSLLSRTVHLRAFNYELNQWETYDHNFPVTSEKLETWTFKHLIPLEYGSSSLLLIILQAGIWSLYDLFSKSMVMEELNVAGLPLDREVPHAFAQQCYDGSTVIHIFLDGERDEWPGKLQYIAYAKVSLQSEGDKFSATLLSRCSIETGFYVQSYMFVEDSFKSAAKDKETTEMENAKEEEEE</sequence>
<protein>
    <recommendedName>
        <fullName evidence="3">DUF1618 domain-containing protein</fullName>
    </recommendedName>
</protein>
<organism evidence="1 2">
    <name type="scientific">Cuscuta epithymum</name>
    <dbReference type="NCBI Taxonomy" id="186058"/>
    <lineage>
        <taxon>Eukaryota</taxon>
        <taxon>Viridiplantae</taxon>
        <taxon>Streptophyta</taxon>
        <taxon>Embryophyta</taxon>
        <taxon>Tracheophyta</taxon>
        <taxon>Spermatophyta</taxon>
        <taxon>Magnoliopsida</taxon>
        <taxon>eudicotyledons</taxon>
        <taxon>Gunneridae</taxon>
        <taxon>Pentapetalae</taxon>
        <taxon>asterids</taxon>
        <taxon>lamiids</taxon>
        <taxon>Solanales</taxon>
        <taxon>Convolvulaceae</taxon>
        <taxon>Cuscuteae</taxon>
        <taxon>Cuscuta</taxon>
        <taxon>Cuscuta subgen. Cuscuta</taxon>
    </lineage>
</organism>
<name>A0AAV0DIG7_9ASTE</name>